<comment type="caution">
    <text evidence="1">The sequence shown here is derived from an EMBL/GenBank/DDBJ whole genome shotgun (WGS) entry which is preliminary data.</text>
</comment>
<sequence length="301" mass="34549">MASGIGIAIQQTLTPPAEPYLRDNIGQLITACLVDVVQRRPDDPIDYIASWLYHYASTRTYYQNKERWARATEHLADQERLIIQTRWKRVLHMKDCISKYETVLRMSPSIPLTRSFLSLPSDSLGFSFRRSGSMSMYGDFNSEKCFFVPTLVAEEMSPSASNLSLEQKIVDSVSFDLDDKTLTQSKKLLDHVLPNDFNAKDLARKRSTIIDMIIPKMSVPTHGTSFDITTAAVSEYQYKSEYTKEKKDACEPTEKTRQSKTWMGLKRTLFQGIRAAKSFRDTRKNIPSRLTEFSDAKWQIN</sequence>
<reference evidence="1" key="1">
    <citation type="journal article" date="2023" name="G3 (Bethesda)">
        <title>A reference genome for the long-term kleptoplast-retaining sea slug Elysia crispata morphotype clarki.</title>
        <authorList>
            <person name="Eastman K.E."/>
            <person name="Pendleton A.L."/>
            <person name="Shaikh M.A."/>
            <person name="Suttiyut T."/>
            <person name="Ogas R."/>
            <person name="Tomko P."/>
            <person name="Gavelis G."/>
            <person name="Widhalm J.R."/>
            <person name="Wisecaver J.H."/>
        </authorList>
    </citation>
    <scope>NUCLEOTIDE SEQUENCE</scope>
    <source>
        <strain evidence="1">ECLA1</strain>
    </source>
</reference>
<dbReference type="Pfam" id="PF05186">
    <property type="entry name" value="Dpy-30"/>
    <property type="match status" value="1"/>
</dbReference>
<proteinExistence type="predicted"/>
<name>A0AAE1CQ70_9GAST</name>
<dbReference type="CDD" id="cd22966">
    <property type="entry name" value="DD_DYDC-like"/>
    <property type="match status" value="1"/>
</dbReference>
<evidence type="ECO:0000313" key="2">
    <source>
        <dbReference type="Proteomes" id="UP001283361"/>
    </source>
</evidence>
<gene>
    <name evidence="1" type="ORF">RRG08_014991</name>
</gene>
<dbReference type="EMBL" id="JAWDGP010007197">
    <property type="protein sequence ID" value="KAK3728208.1"/>
    <property type="molecule type" value="Genomic_DNA"/>
</dbReference>
<dbReference type="AlphaFoldDB" id="A0AAE1CQ70"/>
<accession>A0AAE1CQ70</accession>
<dbReference type="Proteomes" id="UP001283361">
    <property type="component" value="Unassembled WGS sequence"/>
</dbReference>
<dbReference type="Gene3D" id="1.20.890.10">
    <property type="entry name" value="cAMP-dependent protein kinase regulatory subunit, dimerization-anchoring domain"/>
    <property type="match status" value="1"/>
</dbReference>
<keyword evidence="2" id="KW-1185">Reference proteome</keyword>
<protein>
    <submittedName>
        <fullName evidence="1">Uncharacterized protein</fullName>
    </submittedName>
</protein>
<dbReference type="InterPro" id="IPR007858">
    <property type="entry name" value="Dpy-30_motif"/>
</dbReference>
<evidence type="ECO:0000313" key="1">
    <source>
        <dbReference type="EMBL" id="KAK3728208.1"/>
    </source>
</evidence>
<dbReference type="InterPro" id="IPR049630">
    <property type="entry name" value="DYDC-like_DD"/>
</dbReference>
<organism evidence="1 2">
    <name type="scientific">Elysia crispata</name>
    <name type="common">lettuce slug</name>
    <dbReference type="NCBI Taxonomy" id="231223"/>
    <lineage>
        <taxon>Eukaryota</taxon>
        <taxon>Metazoa</taxon>
        <taxon>Spiralia</taxon>
        <taxon>Lophotrochozoa</taxon>
        <taxon>Mollusca</taxon>
        <taxon>Gastropoda</taxon>
        <taxon>Heterobranchia</taxon>
        <taxon>Euthyneura</taxon>
        <taxon>Panpulmonata</taxon>
        <taxon>Sacoglossa</taxon>
        <taxon>Placobranchoidea</taxon>
        <taxon>Plakobranchidae</taxon>
        <taxon>Elysia</taxon>
    </lineage>
</organism>